<evidence type="ECO:0000313" key="1">
    <source>
        <dbReference type="EMBL" id="ELU40852.1"/>
    </source>
</evidence>
<organism evidence="1 2">
    <name type="scientific">Thanatephorus cucumeris (strain AG1-IA)</name>
    <name type="common">Rice sheath blight fungus</name>
    <name type="synonym">Rhizoctonia solani</name>
    <dbReference type="NCBI Taxonomy" id="983506"/>
    <lineage>
        <taxon>Eukaryota</taxon>
        <taxon>Fungi</taxon>
        <taxon>Dikarya</taxon>
        <taxon>Basidiomycota</taxon>
        <taxon>Agaricomycotina</taxon>
        <taxon>Agaricomycetes</taxon>
        <taxon>Cantharellales</taxon>
        <taxon>Ceratobasidiaceae</taxon>
        <taxon>Rhizoctonia</taxon>
        <taxon>Rhizoctonia solani AG-1</taxon>
    </lineage>
</organism>
<dbReference type="EMBL" id="AFRT01001299">
    <property type="protein sequence ID" value="ELU40852.1"/>
    <property type="molecule type" value="Genomic_DNA"/>
</dbReference>
<sequence>MGPMTPGQAYLFNSLFSLADDPLVLPYTSENIELSRGKGDGQQGSDLCSKIDSVDHESTDVDDSTCGQSEIILARMLRNLTLDRKVDSNAIPFVAHSFTAWMTRFLFEPSRVILLAQETITRGHFGEKALQRMILIANTVLPISKSTDYELTTYFMSLYTQLVNGVIEARAQSELTREAAMEAMESCHEVDKIVSITGKVSSLANVLKLLELYAPIFRRACPEPSTTFVNLPRRLTSVEINLKYYATFDVLQSALTCRPMLFRYDLELLSPKYSELLDLADGPGLRWFIGVPDRLVFVLGKMNTLLEDHGNRIDSKTVQELEKEIRACKSVAWKSTGEEAALAIGRTAVQESWRLAGIPDSFLLLPMMILGVAACSPADQSIYLTRLWGVPECNKSGTMGNDVVRILNDIWARTTERPIVWSDLRIACLRIVGM</sequence>
<dbReference type="Proteomes" id="UP000011668">
    <property type="component" value="Unassembled WGS sequence"/>
</dbReference>
<evidence type="ECO:0000313" key="2">
    <source>
        <dbReference type="Proteomes" id="UP000011668"/>
    </source>
</evidence>
<gene>
    <name evidence="1" type="ORF">AG1IA_05117</name>
</gene>
<name>L8WVM3_THACA</name>
<evidence type="ECO:0008006" key="3">
    <source>
        <dbReference type="Google" id="ProtNLM"/>
    </source>
</evidence>
<dbReference type="HOGENOM" id="CLU_018785_0_2_1"/>
<reference evidence="1 2" key="1">
    <citation type="journal article" date="2013" name="Nat. Commun.">
        <title>The evolution and pathogenic mechanisms of the rice sheath blight pathogen.</title>
        <authorList>
            <person name="Zheng A."/>
            <person name="Lin R."/>
            <person name="Xu L."/>
            <person name="Qin P."/>
            <person name="Tang C."/>
            <person name="Ai P."/>
            <person name="Zhang D."/>
            <person name="Liu Y."/>
            <person name="Sun Z."/>
            <person name="Feng H."/>
            <person name="Wang Y."/>
            <person name="Chen Y."/>
            <person name="Liang X."/>
            <person name="Fu R."/>
            <person name="Li Q."/>
            <person name="Zhang J."/>
            <person name="Yu X."/>
            <person name="Xie Z."/>
            <person name="Ding L."/>
            <person name="Guan P."/>
            <person name="Tang J."/>
            <person name="Liang Y."/>
            <person name="Wang S."/>
            <person name="Deng Q."/>
            <person name="Li S."/>
            <person name="Zhu J."/>
            <person name="Wang L."/>
            <person name="Liu H."/>
            <person name="Li P."/>
        </authorList>
    </citation>
    <scope>NUCLEOTIDE SEQUENCE [LARGE SCALE GENOMIC DNA]</scope>
    <source>
        <strain evidence="2">AG-1 IA</strain>
    </source>
</reference>
<comment type="caution">
    <text evidence="1">The sequence shown here is derived from an EMBL/GenBank/DDBJ whole genome shotgun (WGS) entry which is preliminary data.</text>
</comment>
<protein>
    <recommendedName>
        <fullName evidence="3">Fungal zn(2)-Cys(6) binuclear cluster domain-containing protein</fullName>
    </recommendedName>
</protein>
<proteinExistence type="predicted"/>
<keyword evidence="2" id="KW-1185">Reference proteome</keyword>
<dbReference type="AlphaFoldDB" id="L8WVM3"/>
<accession>L8WVM3</accession>
<dbReference type="OrthoDB" id="3172223at2759"/>